<dbReference type="AlphaFoldDB" id="A0A4R0PJS3"/>
<keyword evidence="3" id="KW-1185">Reference proteome</keyword>
<sequence>MTMIRAFILGTISLAATACQTYVGSSAASYAPVPRQASYRCGDGVDLMIRRDGSAITVTDSRGIAASVPASPPGQSTRFAEGIYALILEGRNATWFVSGQTPVECRR</sequence>
<evidence type="ECO:0000313" key="2">
    <source>
        <dbReference type="EMBL" id="TCD15919.1"/>
    </source>
</evidence>
<dbReference type="EMBL" id="SJST01000001">
    <property type="protein sequence ID" value="TCD15919.1"/>
    <property type="molecule type" value="Genomic_DNA"/>
</dbReference>
<protein>
    <recommendedName>
        <fullName evidence="4">C-type lysozyme inhibitor domain-containing protein</fullName>
    </recommendedName>
</protein>
<evidence type="ECO:0008006" key="4">
    <source>
        <dbReference type="Google" id="ProtNLM"/>
    </source>
</evidence>
<dbReference type="PROSITE" id="PS51257">
    <property type="entry name" value="PROKAR_LIPOPROTEIN"/>
    <property type="match status" value="1"/>
</dbReference>
<reference evidence="2 3" key="1">
    <citation type="journal article" date="2015" name="Antonie Van Leeuwenhoek">
        <title>Oricola cellulosilytica gen. nov., sp. nov., a cellulose-degrading bacterium of the family Phyllobacteriaceae isolated from surface seashore water, and emended descriptions of Mesorhizobium loti and Phyllobacterium myrsinacearum.</title>
        <authorList>
            <person name="Hameed A."/>
            <person name="Shahina M."/>
            <person name="Lai W.A."/>
            <person name="Lin S.Y."/>
            <person name="Young L.S."/>
            <person name="Liu Y.C."/>
            <person name="Hsu Y.H."/>
            <person name="Young C.C."/>
        </authorList>
    </citation>
    <scope>NUCLEOTIDE SEQUENCE [LARGE SCALE GENOMIC DNA]</scope>
    <source>
        <strain evidence="2 3">KCTC 52183</strain>
    </source>
</reference>
<dbReference type="RefSeq" id="WP_131564304.1">
    <property type="nucleotide sequence ID" value="NZ_JAINFK010000001.1"/>
</dbReference>
<keyword evidence="1" id="KW-0732">Signal</keyword>
<dbReference type="Proteomes" id="UP000291301">
    <property type="component" value="Unassembled WGS sequence"/>
</dbReference>
<accession>A0A4R0PJS3</accession>
<comment type="caution">
    <text evidence="2">The sequence shown here is derived from an EMBL/GenBank/DDBJ whole genome shotgun (WGS) entry which is preliminary data.</text>
</comment>
<dbReference type="OrthoDB" id="8030903at2"/>
<evidence type="ECO:0000313" key="3">
    <source>
        <dbReference type="Proteomes" id="UP000291301"/>
    </source>
</evidence>
<name>A0A4R0PJS3_9HYPH</name>
<evidence type="ECO:0000256" key="1">
    <source>
        <dbReference type="SAM" id="SignalP"/>
    </source>
</evidence>
<feature type="signal peptide" evidence="1">
    <location>
        <begin position="1"/>
        <end position="18"/>
    </location>
</feature>
<organism evidence="2 3">
    <name type="scientific">Oricola cellulosilytica</name>
    <dbReference type="NCBI Taxonomy" id="1429082"/>
    <lineage>
        <taxon>Bacteria</taxon>
        <taxon>Pseudomonadati</taxon>
        <taxon>Pseudomonadota</taxon>
        <taxon>Alphaproteobacteria</taxon>
        <taxon>Hyphomicrobiales</taxon>
        <taxon>Ahrensiaceae</taxon>
        <taxon>Oricola</taxon>
    </lineage>
</organism>
<gene>
    <name evidence="2" type="ORF">E0D97_00310</name>
</gene>
<proteinExistence type="predicted"/>
<feature type="chain" id="PRO_5021001211" description="C-type lysozyme inhibitor domain-containing protein" evidence="1">
    <location>
        <begin position="19"/>
        <end position="107"/>
    </location>
</feature>